<comment type="similarity">
    <text evidence="1 8">Belongs to the peptidase M4 family.</text>
</comment>
<dbReference type="PANTHER" id="PTHR33794:SF1">
    <property type="entry name" value="BACILLOLYSIN"/>
    <property type="match status" value="1"/>
</dbReference>
<dbReference type="EC" id="3.4.24.-" evidence="8"/>
<accession>A0ABP9WVD4</accession>
<keyword evidence="6 8" id="KW-0862">Zinc</keyword>
<evidence type="ECO:0000313" key="13">
    <source>
        <dbReference type="Proteomes" id="UP001428290"/>
    </source>
</evidence>
<keyword evidence="3" id="KW-0479">Metal-binding</keyword>
<dbReference type="Gene3D" id="1.10.390.10">
    <property type="entry name" value="Neutral Protease Domain 2"/>
    <property type="match status" value="1"/>
</dbReference>
<comment type="caution">
    <text evidence="12">The sequence shown here is derived from an EMBL/GenBank/DDBJ whole genome shotgun (WGS) entry which is preliminary data.</text>
</comment>
<feature type="domain" description="Peptidase M4 C-terminal" evidence="10">
    <location>
        <begin position="368"/>
        <end position="531"/>
    </location>
</feature>
<evidence type="ECO:0000256" key="8">
    <source>
        <dbReference type="RuleBase" id="RU366073"/>
    </source>
</evidence>
<keyword evidence="8" id="KW-0964">Secreted</keyword>
<dbReference type="RefSeq" id="WP_345720089.1">
    <property type="nucleotide sequence ID" value="NZ_BAABRU010000001.1"/>
</dbReference>
<evidence type="ECO:0000313" key="12">
    <source>
        <dbReference type="EMBL" id="GAA5526446.1"/>
    </source>
</evidence>
<dbReference type="Proteomes" id="UP001428290">
    <property type="component" value="Unassembled WGS sequence"/>
</dbReference>
<evidence type="ECO:0000256" key="1">
    <source>
        <dbReference type="ARBA" id="ARBA00009388"/>
    </source>
</evidence>
<dbReference type="Pfam" id="PF02868">
    <property type="entry name" value="Peptidase_M4_C"/>
    <property type="match status" value="1"/>
</dbReference>
<comment type="subcellular location">
    <subcellularLocation>
        <location evidence="8">Secreted</location>
    </subcellularLocation>
</comment>
<dbReference type="InterPro" id="IPR001570">
    <property type="entry name" value="Peptidase_M4_C_domain"/>
</dbReference>
<keyword evidence="4 8" id="KW-0732">Signal</keyword>
<evidence type="ECO:0000256" key="4">
    <source>
        <dbReference type="ARBA" id="ARBA00022729"/>
    </source>
</evidence>
<feature type="domain" description="Peptidase M4" evidence="9">
    <location>
        <begin position="220"/>
        <end position="365"/>
    </location>
</feature>
<keyword evidence="7 8" id="KW-0482">Metalloprotease</keyword>
<keyword evidence="13" id="KW-1185">Reference proteome</keyword>
<protein>
    <recommendedName>
        <fullName evidence="8">Neutral metalloproteinase</fullName>
        <ecNumber evidence="8">3.4.24.-</ecNumber>
    </recommendedName>
</protein>
<dbReference type="Gene3D" id="3.10.170.10">
    <property type="match status" value="1"/>
</dbReference>
<dbReference type="InterPro" id="IPR050728">
    <property type="entry name" value="Zinc_Metalloprotease_M4"/>
</dbReference>
<comment type="cofactor">
    <cofactor evidence="8">
        <name>Zn(2+)</name>
        <dbReference type="ChEBI" id="CHEBI:29105"/>
    </cofactor>
</comment>
<sequence>MVRKRLITVAALLGLVGAVFGSAVSTGAQDYDKVRGQLIRTYREAEAKGVRPDWVTAAVDTSLNHFAGKGANSANLQVRGVDQDDLGINVRLDQTHAGFPVFGGQVIAHLDNKGNVTQESGELFAVDGIDTSTSLSSAEAIKIAQSQVKYDFSAKKAGGAEVSSELKILPREGKDSVIVFQVSLHIEDGTESTAHHEFFINAKTGETELYYNDMDGVNATGTGKSLYSGNVSITTDLVSSVYYLRDNSRGGMYTTNMNNRTTGGSTFTDADNVWGTNTTANVQSAGVDAHYGAQLTWDYYLSSFGRRGIDGNGFRVLSRVHYGNRYNNAFWNGSSMTYGDGDGTTFRPLVSLDVAGHEITHGLTEKTAGLIYSNESGAANESFSDIFGTMVEYSSGTGDYLIGEDIYTPATAGDALRNMSNPAAEGDPDHYSKRYTGTGDNGGVHINSGIQNQVFYLLAQGGTNRTSGQAVTGIGRPKAAAIFYRALTVYLTPSSNFKAVRTATLNAARDLYGASSAEYNATAQAWTACGVQ</sequence>
<dbReference type="Pfam" id="PF07504">
    <property type="entry name" value="FTP"/>
    <property type="match status" value="1"/>
</dbReference>
<dbReference type="InterPro" id="IPR027268">
    <property type="entry name" value="Peptidase_M4/M1_CTD_sf"/>
</dbReference>
<evidence type="ECO:0000256" key="3">
    <source>
        <dbReference type="ARBA" id="ARBA00022723"/>
    </source>
</evidence>
<evidence type="ECO:0000259" key="9">
    <source>
        <dbReference type="Pfam" id="PF01447"/>
    </source>
</evidence>
<comment type="function">
    <text evidence="8">Extracellular zinc metalloprotease.</text>
</comment>
<keyword evidence="5 8" id="KW-0378">Hydrolase</keyword>
<proteinExistence type="inferred from homology"/>
<name>A0ABP9WVD4_9CHLR</name>
<organism evidence="12 13">
    <name type="scientific">Herpetosiphon gulosus</name>
    <dbReference type="NCBI Taxonomy" id="1973496"/>
    <lineage>
        <taxon>Bacteria</taxon>
        <taxon>Bacillati</taxon>
        <taxon>Chloroflexota</taxon>
        <taxon>Chloroflexia</taxon>
        <taxon>Herpetosiphonales</taxon>
        <taxon>Herpetosiphonaceae</taxon>
        <taxon>Herpetosiphon</taxon>
    </lineage>
</organism>
<dbReference type="PANTHER" id="PTHR33794">
    <property type="entry name" value="BACILLOLYSIN"/>
    <property type="match status" value="1"/>
</dbReference>
<evidence type="ECO:0000256" key="6">
    <source>
        <dbReference type="ARBA" id="ARBA00022833"/>
    </source>
</evidence>
<feature type="chain" id="PRO_5044990910" description="Neutral metalloproteinase" evidence="8">
    <location>
        <begin position="22"/>
        <end position="532"/>
    </location>
</feature>
<dbReference type="SUPFAM" id="SSF55486">
    <property type="entry name" value="Metalloproteases ('zincins'), catalytic domain"/>
    <property type="match status" value="1"/>
</dbReference>
<dbReference type="InterPro" id="IPR023612">
    <property type="entry name" value="Peptidase_M4"/>
</dbReference>
<dbReference type="InterPro" id="IPR013856">
    <property type="entry name" value="Peptidase_M4_domain"/>
</dbReference>
<dbReference type="PRINTS" id="PR00730">
    <property type="entry name" value="THERMOLYSIN"/>
</dbReference>
<gene>
    <name evidence="12" type="primary">nprS</name>
    <name evidence="12" type="ORF">Hgul01_00218</name>
</gene>
<keyword evidence="2 8" id="KW-0645">Protease</keyword>
<dbReference type="CDD" id="cd09597">
    <property type="entry name" value="M4_TLP"/>
    <property type="match status" value="1"/>
</dbReference>
<dbReference type="Pfam" id="PF01447">
    <property type="entry name" value="Peptidase_M4"/>
    <property type="match status" value="1"/>
</dbReference>
<evidence type="ECO:0000256" key="2">
    <source>
        <dbReference type="ARBA" id="ARBA00022670"/>
    </source>
</evidence>
<evidence type="ECO:0000259" key="11">
    <source>
        <dbReference type="Pfam" id="PF07504"/>
    </source>
</evidence>
<evidence type="ECO:0000259" key="10">
    <source>
        <dbReference type="Pfam" id="PF02868"/>
    </source>
</evidence>
<feature type="domain" description="FTP" evidence="11">
    <location>
        <begin position="74"/>
        <end position="122"/>
    </location>
</feature>
<feature type="signal peptide" evidence="8">
    <location>
        <begin position="1"/>
        <end position="21"/>
    </location>
</feature>
<dbReference type="EMBL" id="BAABRU010000001">
    <property type="protein sequence ID" value="GAA5526446.1"/>
    <property type="molecule type" value="Genomic_DNA"/>
</dbReference>
<dbReference type="Gene3D" id="3.10.450.490">
    <property type="match status" value="1"/>
</dbReference>
<dbReference type="InterPro" id="IPR011096">
    <property type="entry name" value="FTP_domain"/>
</dbReference>
<evidence type="ECO:0000256" key="5">
    <source>
        <dbReference type="ARBA" id="ARBA00022801"/>
    </source>
</evidence>
<reference evidence="12 13" key="1">
    <citation type="submission" date="2024-02" db="EMBL/GenBank/DDBJ databases">
        <title>Herpetosiphon gulosus NBRC 112829.</title>
        <authorList>
            <person name="Ichikawa N."/>
            <person name="Katano-Makiyama Y."/>
            <person name="Hidaka K."/>
        </authorList>
    </citation>
    <scope>NUCLEOTIDE SEQUENCE [LARGE SCALE GENOMIC DNA]</scope>
    <source>
        <strain evidence="12 13">NBRC 112829</strain>
    </source>
</reference>
<evidence type="ECO:0000256" key="7">
    <source>
        <dbReference type="ARBA" id="ARBA00023049"/>
    </source>
</evidence>